<reference evidence="1 2" key="1">
    <citation type="journal article" date="2022" name="Hortic Res">
        <title>A haplotype resolved chromosomal level avocado genome allows analysis of novel avocado genes.</title>
        <authorList>
            <person name="Nath O."/>
            <person name="Fletcher S.J."/>
            <person name="Hayward A."/>
            <person name="Shaw L.M."/>
            <person name="Masouleh A.K."/>
            <person name="Furtado A."/>
            <person name="Henry R.J."/>
            <person name="Mitter N."/>
        </authorList>
    </citation>
    <scope>NUCLEOTIDE SEQUENCE [LARGE SCALE GENOMIC DNA]</scope>
    <source>
        <strain evidence="2">cv. Hass</strain>
    </source>
</reference>
<keyword evidence="2" id="KW-1185">Reference proteome</keyword>
<organism evidence="1 2">
    <name type="scientific">Persea americana</name>
    <name type="common">Avocado</name>
    <dbReference type="NCBI Taxonomy" id="3435"/>
    <lineage>
        <taxon>Eukaryota</taxon>
        <taxon>Viridiplantae</taxon>
        <taxon>Streptophyta</taxon>
        <taxon>Embryophyta</taxon>
        <taxon>Tracheophyta</taxon>
        <taxon>Spermatophyta</taxon>
        <taxon>Magnoliopsida</taxon>
        <taxon>Magnoliidae</taxon>
        <taxon>Laurales</taxon>
        <taxon>Lauraceae</taxon>
        <taxon>Persea</taxon>
    </lineage>
</organism>
<sequence length="281" mass="30897">MPLYQIKPSSLYTLPPSSSSGNNEHESGVRMSSPVPAANNVESGDVRPLRFLVWESVSSSSIARATPGNSVTQVFISIEELHQRLLHFNQRKVIQIFDGNSDGAMKSKKPVWKLPANGIMELHSVMGASWPALLESAKATSISYMVTMISFTFEQSTSQLLVKRMRGANKDQVKFYKEADDKNPTCRGLHGIQPAVSFSALTARAAQNRAAILFSYSSDVVGCKDLGDNDPKQRIVLEEVVVLPWVVADEGPIPHYLCRCKSLNFRSVESADTKTNADVTH</sequence>
<accession>A0ACC2MGE2</accession>
<evidence type="ECO:0000313" key="1">
    <source>
        <dbReference type="EMBL" id="KAJ8644704.1"/>
    </source>
</evidence>
<evidence type="ECO:0000313" key="2">
    <source>
        <dbReference type="Proteomes" id="UP001234297"/>
    </source>
</evidence>
<protein>
    <submittedName>
        <fullName evidence="1">Uncharacterized protein</fullName>
    </submittedName>
</protein>
<gene>
    <name evidence="1" type="ORF">MRB53_006452</name>
</gene>
<proteinExistence type="predicted"/>
<dbReference type="EMBL" id="CM056810">
    <property type="protein sequence ID" value="KAJ8644704.1"/>
    <property type="molecule type" value="Genomic_DNA"/>
</dbReference>
<comment type="caution">
    <text evidence="1">The sequence shown here is derived from an EMBL/GenBank/DDBJ whole genome shotgun (WGS) entry which is preliminary data.</text>
</comment>
<name>A0ACC2MGE2_PERAE</name>
<dbReference type="Proteomes" id="UP001234297">
    <property type="component" value="Chromosome 2"/>
</dbReference>